<evidence type="ECO:0000313" key="2">
    <source>
        <dbReference type="Proteomes" id="UP000292003"/>
    </source>
</evidence>
<evidence type="ECO:0000313" key="1">
    <source>
        <dbReference type="EMBL" id="RZQ65026.1"/>
    </source>
</evidence>
<dbReference type="OrthoDB" id="4564732at2"/>
<name>A0A4Q7JD86_9PSEU</name>
<accession>A0A4Q7JD86</accession>
<dbReference type="Proteomes" id="UP000292003">
    <property type="component" value="Unassembled WGS sequence"/>
</dbReference>
<organism evidence="1 2">
    <name type="scientific">Amycolatopsis suaedae</name>
    <dbReference type="NCBI Taxonomy" id="2510978"/>
    <lineage>
        <taxon>Bacteria</taxon>
        <taxon>Bacillati</taxon>
        <taxon>Actinomycetota</taxon>
        <taxon>Actinomycetes</taxon>
        <taxon>Pseudonocardiales</taxon>
        <taxon>Pseudonocardiaceae</taxon>
        <taxon>Amycolatopsis</taxon>
    </lineage>
</organism>
<dbReference type="RefSeq" id="WP_130473813.1">
    <property type="nucleotide sequence ID" value="NZ_SFCC01000002.1"/>
</dbReference>
<gene>
    <name evidence="1" type="ORF">EWH70_03745</name>
</gene>
<comment type="caution">
    <text evidence="1">The sequence shown here is derived from an EMBL/GenBank/DDBJ whole genome shotgun (WGS) entry which is preliminary data.</text>
</comment>
<dbReference type="EMBL" id="SFCC01000002">
    <property type="protein sequence ID" value="RZQ65026.1"/>
    <property type="molecule type" value="Genomic_DNA"/>
</dbReference>
<reference evidence="1 2" key="1">
    <citation type="submission" date="2019-02" db="EMBL/GenBank/DDBJ databases">
        <title>Draft genome sequence of Amycolatopsis sp. 8-3EHSu isolated from roots of Suaeda maritima.</title>
        <authorList>
            <person name="Duangmal K."/>
            <person name="Chantavorakit T."/>
        </authorList>
    </citation>
    <scope>NUCLEOTIDE SEQUENCE [LARGE SCALE GENOMIC DNA]</scope>
    <source>
        <strain evidence="1 2">8-3EHSu</strain>
    </source>
</reference>
<sequence>MAQLPVPLYFEYYKRTYRIDRTPDGGLTGYLYNRSTGGFDRRADLIQKVLFATSNPEISRLDEDEFIDETERIRAHYLHGDGPIFALYETIDGLYDQAKSEGRRLDPEEGALVDSLRKRTFRMWEEEFARQAAGEPPSFEYRSDVGG</sequence>
<dbReference type="AlphaFoldDB" id="A0A4Q7JD86"/>
<protein>
    <submittedName>
        <fullName evidence="1">Uncharacterized protein</fullName>
    </submittedName>
</protein>
<proteinExistence type="predicted"/>
<keyword evidence="2" id="KW-1185">Reference proteome</keyword>